<reference evidence="1" key="1">
    <citation type="submission" date="2020-03" db="EMBL/GenBank/DDBJ databases">
        <title>Site-based positive gene gene selection in Geosmithia morbida across the United States reveals a broad range of putative effectors and factors for local host and environmental adapation.</title>
        <authorList>
            <person name="Onufrak A."/>
            <person name="Murdoch R.W."/>
            <person name="Gazis R."/>
            <person name="Huff M."/>
            <person name="Staton M."/>
            <person name="Klingeman W."/>
            <person name="Hadziabdic D."/>
        </authorList>
    </citation>
    <scope>NUCLEOTIDE SEQUENCE</scope>
    <source>
        <strain evidence="1">1262</strain>
    </source>
</reference>
<evidence type="ECO:0000313" key="2">
    <source>
        <dbReference type="Proteomes" id="UP000749293"/>
    </source>
</evidence>
<gene>
    <name evidence="1" type="ORF">GMORB2_5102</name>
</gene>
<organism evidence="1 2">
    <name type="scientific">Geosmithia morbida</name>
    <dbReference type="NCBI Taxonomy" id="1094350"/>
    <lineage>
        <taxon>Eukaryota</taxon>
        <taxon>Fungi</taxon>
        <taxon>Dikarya</taxon>
        <taxon>Ascomycota</taxon>
        <taxon>Pezizomycotina</taxon>
        <taxon>Sordariomycetes</taxon>
        <taxon>Hypocreomycetidae</taxon>
        <taxon>Hypocreales</taxon>
        <taxon>Bionectriaceae</taxon>
        <taxon>Geosmithia</taxon>
    </lineage>
</organism>
<dbReference type="OrthoDB" id="5440at2759"/>
<dbReference type="GeneID" id="55971330"/>
<comment type="caution">
    <text evidence="1">The sequence shown here is derived from an EMBL/GenBank/DDBJ whole genome shotgun (WGS) entry which is preliminary data.</text>
</comment>
<evidence type="ECO:0000313" key="1">
    <source>
        <dbReference type="EMBL" id="KAF4124436.1"/>
    </source>
</evidence>
<sequence>MFQDITEPPAPAPTPHLQSVQDGISLLHPLLRSTRTGPGLVIISPDLEKAEDQLATVQGVPSPILKWAEEGYTVIEVQRSILVGDAAGAIQTALAALSRCDVCQPKGKVGLAERHGDGGRGGGIGYTPDAWNQVASCLSDIPDIVAAVTYTTGGGQTETETSTPTLRHVAGVAGANPSRKKGGGLTEYHYPQVESHLFAVPFRHQFHYVTETLSHTRNLTFLKPRMGGPYFDLESIWDEHTYYEFADRSVEHTMSTMVAEPYVNHVPTLTGGVGRERLSRFYRDNFIFNNSADTSLDLVSRTLGIDRVIDEFIFNFTHDKELDWLVPGLPPTGKRVQVPFTAVVNIRGDRLYHEHIAWDQGTVLRQLGLLPEYLPYTGPLPGGRQPAPGKRFEYRVPVGGVETADKMRDRNSVPSNAMFTYALREV</sequence>
<dbReference type="EMBL" id="JAANYQ010000004">
    <property type="protein sequence ID" value="KAF4124436.1"/>
    <property type="molecule type" value="Genomic_DNA"/>
</dbReference>
<proteinExistence type="predicted"/>
<keyword evidence="2" id="KW-1185">Reference proteome</keyword>
<name>A0A9P4YZ61_9HYPO</name>
<dbReference type="Gene3D" id="3.10.450.50">
    <property type="match status" value="1"/>
</dbReference>
<dbReference type="GO" id="GO:0030638">
    <property type="term" value="P:polyketide metabolic process"/>
    <property type="evidence" value="ECO:0007669"/>
    <property type="project" value="InterPro"/>
</dbReference>
<protein>
    <submittedName>
        <fullName evidence="1">Carboxymethylenebutenolidase</fullName>
    </submittedName>
</protein>
<dbReference type="SUPFAM" id="SSF54427">
    <property type="entry name" value="NTF2-like"/>
    <property type="match status" value="1"/>
</dbReference>
<dbReference type="InterPro" id="IPR009959">
    <property type="entry name" value="Cyclase_SnoaL-like"/>
</dbReference>
<dbReference type="AlphaFoldDB" id="A0A9P4YZ61"/>
<dbReference type="InterPro" id="IPR032710">
    <property type="entry name" value="NTF2-like_dom_sf"/>
</dbReference>
<dbReference type="RefSeq" id="XP_035323088.1">
    <property type="nucleotide sequence ID" value="XM_035467076.1"/>
</dbReference>
<accession>A0A9P4YZ61</accession>
<dbReference type="Proteomes" id="UP000749293">
    <property type="component" value="Unassembled WGS sequence"/>
</dbReference>
<dbReference type="PANTHER" id="PTHR38436:SF3">
    <property type="entry name" value="CARBOXYMETHYLENEBUTENOLIDASE-RELATED"/>
    <property type="match status" value="1"/>
</dbReference>
<dbReference type="PANTHER" id="PTHR38436">
    <property type="entry name" value="POLYKETIDE CYCLASE SNOAL-LIKE DOMAIN"/>
    <property type="match status" value="1"/>
</dbReference>